<reference evidence="6 7" key="1">
    <citation type="submission" date="2018-06" db="EMBL/GenBank/DDBJ databases">
        <title>Spongiibacterium sp. HME9304 Genome sequencing and assembly.</title>
        <authorList>
            <person name="Kang H."/>
            <person name="Kim H."/>
            <person name="Joh K."/>
        </authorList>
    </citation>
    <scope>NUCLEOTIDE SEQUENCE [LARGE SCALE GENOMIC DNA]</scope>
    <source>
        <strain evidence="6 7">HME9304</strain>
    </source>
</reference>
<dbReference type="InterPro" id="IPR006664">
    <property type="entry name" value="OMP_bac"/>
</dbReference>
<organism evidence="6 7">
    <name type="scientific">Flagellimonas maritima</name>
    <dbReference type="NCBI Taxonomy" id="1383885"/>
    <lineage>
        <taxon>Bacteria</taxon>
        <taxon>Pseudomonadati</taxon>
        <taxon>Bacteroidota</taxon>
        <taxon>Flavobacteriia</taxon>
        <taxon>Flavobacteriales</taxon>
        <taxon>Flavobacteriaceae</taxon>
        <taxon>Flagellimonas</taxon>
    </lineage>
</organism>
<dbReference type="Pfam" id="PF00691">
    <property type="entry name" value="OmpA"/>
    <property type="match status" value="1"/>
</dbReference>
<gene>
    <name evidence="6" type="ORF">HME9304_00571</name>
</gene>
<dbReference type="InterPro" id="IPR050330">
    <property type="entry name" value="Bact_OuterMem_StrucFunc"/>
</dbReference>
<protein>
    <submittedName>
        <fullName evidence="6">Outer membrane protein P6</fullName>
    </submittedName>
</protein>
<dbReference type="KEGG" id="spon:HME9304_00571"/>
<name>A0A2Z4LP96_9FLAO</name>
<comment type="subcellular location">
    <subcellularLocation>
        <location evidence="1">Cell outer membrane</location>
    </subcellularLocation>
</comment>
<accession>A0A2Z4LP96</accession>
<sequence>MSNLNKDAEFWSAPTLGTTDYFNECSKTKLGIPMNFKGKQEAFEGNAYAGLYLYAPKDYREYIQVELSETLKKGHRYSLKLSLSLSEKSDGAVMEIGAAFSEKPLSIHTKRQLSNATLESEIIKTTRPEQFLTNGFYDDKTEWMHIELEIIAKGFERYLILGNFKSNGGTNYLDFGKNRTSTEGYSYYYLDNIMLTYVGPDYQPNQTYVLNHVNFDFDRFELGPKARKSLKDVYEHLKKHPKLKVTISGHTDHLGSEEYNEVLSNQRANTVAKYLRKLGLENDRISYIGYGNKIPLDSTLTDKARRKNRRVEFVMTEFVDE</sequence>
<evidence type="ECO:0000256" key="3">
    <source>
        <dbReference type="ARBA" id="ARBA00023237"/>
    </source>
</evidence>
<feature type="domain" description="OmpA-like" evidence="5">
    <location>
        <begin position="202"/>
        <end position="319"/>
    </location>
</feature>
<evidence type="ECO:0000256" key="1">
    <source>
        <dbReference type="ARBA" id="ARBA00004442"/>
    </source>
</evidence>
<dbReference type="Gene3D" id="3.30.1330.60">
    <property type="entry name" value="OmpA-like domain"/>
    <property type="match status" value="1"/>
</dbReference>
<dbReference type="Proteomes" id="UP000248536">
    <property type="component" value="Chromosome"/>
</dbReference>
<dbReference type="PROSITE" id="PS51123">
    <property type="entry name" value="OMPA_2"/>
    <property type="match status" value="1"/>
</dbReference>
<dbReference type="InterPro" id="IPR006665">
    <property type="entry name" value="OmpA-like"/>
</dbReference>
<evidence type="ECO:0000313" key="6">
    <source>
        <dbReference type="EMBL" id="AWX43580.1"/>
    </source>
</evidence>
<dbReference type="AlphaFoldDB" id="A0A2Z4LP96"/>
<dbReference type="InterPro" id="IPR036737">
    <property type="entry name" value="OmpA-like_sf"/>
</dbReference>
<dbReference type="PANTHER" id="PTHR30329:SF21">
    <property type="entry name" value="LIPOPROTEIN YIAD-RELATED"/>
    <property type="match status" value="1"/>
</dbReference>
<dbReference type="CDD" id="cd07185">
    <property type="entry name" value="OmpA_C-like"/>
    <property type="match status" value="1"/>
</dbReference>
<dbReference type="GO" id="GO:0009279">
    <property type="term" value="C:cell outer membrane"/>
    <property type="evidence" value="ECO:0007669"/>
    <property type="project" value="UniProtKB-SubCell"/>
</dbReference>
<dbReference type="EMBL" id="CP030104">
    <property type="protein sequence ID" value="AWX43580.1"/>
    <property type="molecule type" value="Genomic_DNA"/>
</dbReference>
<dbReference type="PRINTS" id="PR01021">
    <property type="entry name" value="OMPADOMAIN"/>
</dbReference>
<proteinExistence type="predicted"/>
<keyword evidence="2 4" id="KW-0472">Membrane</keyword>
<evidence type="ECO:0000256" key="4">
    <source>
        <dbReference type="PROSITE-ProRule" id="PRU00473"/>
    </source>
</evidence>
<evidence type="ECO:0000313" key="7">
    <source>
        <dbReference type="Proteomes" id="UP000248536"/>
    </source>
</evidence>
<keyword evidence="3" id="KW-0998">Cell outer membrane</keyword>
<keyword evidence="7" id="KW-1185">Reference proteome</keyword>
<evidence type="ECO:0000256" key="2">
    <source>
        <dbReference type="ARBA" id="ARBA00023136"/>
    </source>
</evidence>
<evidence type="ECO:0000259" key="5">
    <source>
        <dbReference type="PROSITE" id="PS51123"/>
    </source>
</evidence>
<dbReference type="SUPFAM" id="SSF103088">
    <property type="entry name" value="OmpA-like"/>
    <property type="match status" value="1"/>
</dbReference>
<dbReference type="PANTHER" id="PTHR30329">
    <property type="entry name" value="STATOR ELEMENT OF FLAGELLAR MOTOR COMPLEX"/>
    <property type="match status" value="1"/>
</dbReference>